<reference evidence="2 3" key="1">
    <citation type="submission" date="2018-11" db="EMBL/GenBank/DDBJ databases">
        <authorList>
            <person name="Li F."/>
        </authorList>
    </citation>
    <scope>NUCLEOTIDE SEQUENCE [LARGE SCALE GENOMIC DNA]</scope>
    <source>
        <strain evidence="2 3">Gsoil 818</strain>
    </source>
</reference>
<dbReference type="OrthoDB" id="3747652at2"/>
<organism evidence="2 3">
    <name type="scientific">Nocardioides pocheonensis</name>
    <dbReference type="NCBI Taxonomy" id="661485"/>
    <lineage>
        <taxon>Bacteria</taxon>
        <taxon>Bacillati</taxon>
        <taxon>Actinomycetota</taxon>
        <taxon>Actinomycetes</taxon>
        <taxon>Propionibacteriales</taxon>
        <taxon>Nocardioidaceae</taxon>
        <taxon>Nocardioides</taxon>
    </lineage>
</organism>
<dbReference type="Proteomes" id="UP000279994">
    <property type="component" value="Unassembled WGS sequence"/>
</dbReference>
<evidence type="ECO:0000259" key="1">
    <source>
        <dbReference type="Pfam" id="PF07811"/>
    </source>
</evidence>
<dbReference type="InterPro" id="IPR012495">
    <property type="entry name" value="TadE-like_dom"/>
</dbReference>
<dbReference type="Pfam" id="PF07811">
    <property type="entry name" value="TadE"/>
    <property type="match status" value="1"/>
</dbReference>
<gene>
    <name evidence="2" type="ORF">EFL26_10505</name>
</gene>
<dbReference type="EMBL" id="RJSF01000038">
    <property type="protein sequence ID" value="RNM14680.1"/>
    <property type="molecule type" value="Genomic_DNA"/>
</dbReference>
<dbReference type="RefSeq" id="WP_123222848.1">
    <property type="nucleotide sequence ID" value="NZ_RJSF01000038.1"/>
</dbReference>
<protein>
    <submittedName>
        <fullName evidence="2">Pilus assembly protein</fullName>
    </submittedName>
</protein>
<comment type="caution">
    <text evidence="2">The sequence shown here is derived from an EMBL/GenBank/DDBJ whole genome shotgun (WGS) entry which is preliminary data.</text>
</comment>
<dbReference type="NCBIfam" id="NF041390">
    <property type="entry name" value="TadE_Rv3655c"/>
    <property type="match status" value="1"/>
</dbReference>
<accession>A0A3N0GRF4</accession>
<dbReference type="InterPro" id="IPR049790">
    <property type="entry name" value="Rv3655c/TadE"/>
</dbReference>
<sequence length="120" mass="12409">MHRMRTEAGAVTAEAAVVLPLLVLFTVGLVWLVAVGATEVRALDAARETARAAARGEAPEASVGLGRRVATADAEIEVLDEGETILVTVDAPVRGPGGIFAFVPTYHVRARAVAAQEPGP</sequence>
<name>A0A3N0GRF4_9ACTN</name>
<dbReference type="AlphaFoldDB" id="A0A3N0GRF4"/>
<proteinExistence type="predicted"/>
<evidence type="ECO:0000313" key="3">
    <source>
        <dbReference type="Proteomes" id="UP000279994"/>
    </source>
</evidence>
<feature type="domain" description="TadE-like" evidence="1">
    <location>
        <begin position="9"/>
        <end position="51"/>
    </location>
</feature>
<keyword evidence="3" id="KW-1185">Reference proteome</keyword>
<evidence type="ECO:0000313" key="2">
    <source>
        <dbReference type="EMBL" id="RNM14680.1"/>
    </source>
</evidence>